<proteinExistence type="predicted"/>
<evidence type="ECO:0000313" key="3">
    <source>
        <dbReference type="Proteomes" id="UP000001296"/>
    </source>
</evidence>
<reference key="1">
    <citation type="submission" date="2009-08" db="EMBL/GenBank/DDBJ databases">
        <title>The genome sequence of Spirochaeta thermophila DSM6192.</title>
        <authorList>
            <person name="Angelov A."/>
            <person name="Mientus M."/>
            <person name="Wittenberg S."/>
            <person name="Lehmann R."/>
            <person name="Liesegang H."/>
            <person name="Daniel R."/>
            <person name="Liebl W."/>
        </authorList>
    </citation>
    <scope>NUCLEOTIDE SEQUENCE</scope>
    <source>
        <strain>DSM 6192</strain>
    </source>
</reference>
<dbReference type="EMBL" id="CP001698">
    <property type="protein sequence ID" value="ADN01426.1"/>
    <property type="molecule type" value="Genomic_DNA"/>
</dbReference>
<dbReference type="InterPro" id="IPR054218">
    <property type="entry name" value="DUF6938"/>
</dbReference>
<dbReference type="RefSeq" id="WP_013313267.1">
    <property type="nucleotide sequence ID" value="NC_014484.1"/>
</dbReference>
<evidence type="ECO:0000313" key="2">
    <source>
        <dbReference type="EMBL" id="ADN01426.1"/>
    </source>
</evidence>
<gene>
    <name evidence="2" type="ordered locus">STHERM_c04540</name>
</gene>
<accession>E0RQ42</accession>
<dbReference type="eggNOG" id="COG0707">
    <property type="taxonomic scope" value="Bacteria"/>
</dbReference>
<name>E0RQ42_WINT6</name>
<dbReference type="PaxDb" id="665571-STHERM_c04540"/>
<evidence type="ECO:0000259" key="1">
    <source>
        <dbReference type="Pfam" id="PF22053"/>
    </source>
</evidence>
<feature type="domain" description="DUF6938" evidence="1">
    <location>
        <begin position="336"/>
        <end position="427"/>
    </location>
</feature>
<reference evidence="2 3" key="2">
    <citation type="journal article" date="2010" name="J. Bacteriol.">
        <title>Genome sequence of the polysaccharide-degrading, thermophilic anaerobe Spirochaeta thermophila DSM 6192.</title>
        <authorList>
            <person name="Angelov A."/>
            <person name="Liebl S."/>
            <person name="Ballschmiter M."/>
            <person name="Bomeke M."/>
            <person name="Lehmann R."/>
            <person name="Liesegang H."/>
            <person name="Daniel R."/>
            <person name="Liebl W."/>
        </authorList>
    </citation>
    <scope>NUCLEOTIDE SEQUENCE [LARGE SCALE GENOMIC DNA]</scope>
    <source>
        <strain evidence="3">ATCC 49972 / DSM 6192 / RI 19.B1</strain>
    </source>
</reference>
<dbReference type="HOGENOM" id="CLU_611027_0_0_12"/>
<dbReference type="Proteomes" id="UP000001296">
    <property type="component" value="Chromosome"/>
</dbReference>
<dbReference type="AlphaFoldDB" id="E0RQ42"/>
<dbReference type="KEGG" id="sta:STHERM_c04540"/>
<organism evidence="2 3">
    <name type="scientific">Winmispira thermophila (strain ATCC 49972 / DSM 6192 / RI 19.B1)</name>
    <name type="common">Spirochaeta thermophila</name>
    <dbReference type="NCBI Taxonomy" id="665571"/>
    <lineage>
        <taxon>Bacteria</taxon>
        <taxon>Pseudomonadati</taxon>
        <taxon>Spirochaetota</taxon>
        <taxon>Spirochaetia</taxon>
        <taxon>Winmispirales</taxon>
        <taxon>Winmispiraceae</taxon>
        <taxon>Winmispira</taxon>
    </lineage>
</organism>
<dbReference type="Pfam" id="PF22053">
    <property type="entry name" value="DUF6938"/>
    <property type="match status" value="1"/>
</dbReference>
<protein>
    <recommendedName>
        <fullName evidence="1">DUF6938 domain-containing protein</fullName>
    </recommendedName>
</protein>
<sequence>MAGYDRPANDDNLSAWVVTVDMGLGHQRAAAPFAPIAEEGIITVGSISATDQSERALWLRMQRTYEFLSRVRSVPVIGPPLFGILDALQNIPPLYPFRDMSAPSYQVKLLSSLIRKGLCKGMIEKVKEKPLPILATHPAPALAADMAGFPRVYCIVCDAEVSRAWVAENPRESRIHYMVPCGRALRRLKLYGVPDERIFLTGFPLPLEVLGDENLSTLTQDMGQRLHYLDPNNRFWPLHEMNVRHFLGRSNLKWRKERVFTVTFAVGGAGAQVEIGCAILKSLRKRIAAGEVMLNLVAGVREEVRRIFEEEKARWAPDSPLVQVVYAPTKEAYFARFAQVIRRTDVLWTKPSELSFYAGLGIPIIMAPEIGAQERYNKAWLMEIQAGIPQEDPAYTDQWLWILLEEGRLAESAWDGFLKARKYGTYKIMEVLKTGTMVRETSPLKR</sequence>